<protein>
    <submittedName>
        <fullName evidence="1">Uncharacterized conserved protein, Ntn-hydrolase superfamily</fullName>
    </submittedName>
</protein>
<sequence length="242" mass="26021">MTYSIVARCPRTGQYGVAVATYSPMVGAAVPLVVSGRGAVAYQVVASPIHRAMAGQLLATGASAAGTLAELAAKDPYWQSRQVTLVDMFGGVAGFTGANAPAHCGHKLGDGFAVAGNVLTEICLEDTWREFSSTQGSDLPLAERLVRALEAGARSNGQPEGLTSAALLVHGSEPVPLVDLRVDVHDTPVKELRRIWEFVQPLQGYYLQRKTDPSGLPRWWQKRMELVPGWRPNHLVKVVPQQ</sequence>
<evidence type="ECO:0000313" key="2">
    <source>
        <dbReference type="Proteomes" id="UP000190092"/>
    </source>
</evidence>
<proteinExistence type="predicted"/>
<dbReference type="Proteomes" id="UP000190092">
    <property type="component" value="Unassembled WGS sequence"/>
</dbReference>
<keyword evidence="1" id="KW-0378">Hydrolase</keyword>
<dbReference type="Pfam" id="PF06267">
    <property type="entry name" value="DUF1028"/>
    <property type="match status" value="1"/>
</dbReference>
<name>A0A1T4QAG1_9HYPH</name>
<dbReference type="GO" id="GO:0016787">
    <property type="term" value="F:hydrolase activity"/>
    <property type="evidence" value="ECO:0007669"/>
    <property type="project" value="UniProtKB-KW"/>
</dbReference>
<accession>A0A1T4QAG1</accession>
<keyword evidence="2" id="KW-1185">Reference proteome</keyword>
<dbReference type="PANTHER" id="PTHR39328:SF1">
    <property type="entry name" value="BLL2871 PROTEIN"/>
    <property type="match status" value="1"/>
</dbReference>
<dbReference type="AlphaFoldDB" id="A0A1T4QAG1"/>
<dbReference type="STRING" id="225324.SAMN02745126_03098"/>
<dbReference type="OrthoDB" id="9790012at2"/>
<dbReference type="SUPFAM" id="SSF56235">
    <property type="entry name" value="N-terminal nucleophile aminohydrolases (Ntn hydrolases)"/>
    <property type="match status" value="1"/>
</dbReference>
<dbReference type="InterPro" id="IPR010430">
    <property type="entry name" value="DUF1028"/>
</dbReference>
<reference evidence="2" key="1">
    <citation type="submission" date="2017-02" db="EMBL/GenBank/DDBJ databases">
        <authorList>
            <person name="Varghese N."/>
            <person name="Submissions S."/>
        </authorList>
    </citation>
    <scope>NUCLEOTIDE SEQUENCE [LARGE SCALE GENOMIC DNA]</scope>
    <source>
        <strain evidence="2">ATCC 27094</strain>
    </source>
</reference>
<dbReference type="RefSeq" id="WP_085934809.1">
    <property type="nucleotide sequence ID" value="NZ_FUWJ01000003.1"/>
</dbReference>
<gene>
    <name evidence="1" type="ORF">SAMN02745126_03098</name>
</gene>
<dbReference type="InterPro" id="IPR029055">
    <property type="entry name" value="Ntn_hydrolases_N"/>
</dbReference>
<dbReference type="Gene3D" id="3.60.20.10">
    <property type="entry name" value="Glutamine Phosphoribosylpyrophosphate, subunit 1, domain 1"/>
    <property type="match status" value="1"/>
</dbReference>
<organism evidence="1 2">
    <name type="scientific">Enhydrobacter aerosaccus</name>
    <dbReference type="NCBI Taxonomy" id="225324"/>
    <lineage>
        <taxon>Bacteria</taxon>
        <taxon>Pseudomonadati</taxon>
        <taxon>Pseudomonadota</taxon>
        <taxon>Alphaproteobacteria</taxon>
        <taxon>Hyphomicrobiales</taxon>
        <taxon>Enhydrobacter</taxon>
    </lineage>
</organism>
<dbReference type="PANTHER" id="PTHR39328">
    <property type="entry name" value="BLL2871 PROTEIN"/>
    <property type="match status" value="1"/>
</dbReference>
<evidence type="ECO:0000313" key="1">
    <source>
        <dbReference type="EMBL" id="SKA00729.1"/>
    </source>
</evidence>
<dbReference type="EMBL" id="FUWJ01000003">
    <property type="protein sequence ID" value="SKA00729.1"/>
    <property type="molecule type" value="Genomic_DNA"/>
</dbReference>